<evidence type="ECO:0000313" key="2">
    <source>
        <dbReference type="Proteomes" id="UP000226431"/>
    </source>
</evidence>
<accession>A0A2C5Z4Q0</accession>
<comment type="caution">
    <text evidence="1">The sequence shown here is derived from an EMBL/GenBank/DDBJ whole genome shotgun (WGS) entry which is preliminary data.</text>
</comment>
<reference evidence="1 2" key="1">
    <citation type="submission" date="2017-06" db="EMBL/GenBank/DDBJ databases">
        <title>Ant-infecting Ophiocordyceps genomes reveal a high diversity of potential behavioral manipulation genes and a possible major role for enterotoxins.</title>
        <authorList>
            <person name="De Bekker C."/>
            <person name="Evans H.C."/>
            <person name="Brachmann A."/>
            <person name="Hughes D.P."/>
        </authorList>
    </citation>
    <scope>NUCLEOTIDE SEQUENCE [LARGE SCALE GENOMIC DNA]</scope>
    <source>
        <strain evidence="1 2">Map16</strain>
    </source>
</reference>
<name>A0A2C5Z4Q0_9HYPO</name>
<protein>
    <submittedName>
        <fullName evidence="1">Uncharacterized protein</fullName>
    </submittedName>
</protein>
<dbReference type="OrthoDB" id="3231004at2759"/>
<dbReference type="STRING" id="2004952.A0A2C5Z4Q0"/>
<organism evidence="1 2">
    <name type="scientific">Ophiocordyceps camponoti-rufipedis</name>
    <dbReference type="NCBI Taxonomy" id="2004952"/>
    <lineage>
        <taxon>Eukaryota</taxon>
        <taxon>Fungi</taxon>
        <taxon>Dikarya</taxon>
        <taxon>Ascomycota</taxon>
        <taxon>Pezizomycotina</taxon>
        <taxon>Sordariomycetes</taxon>
        <taxon>Hypocreomycetidae</taxon>
        <taxon>Hypocreales</taxon>
        <taxon>Ophiocordycipitaceae</taxon>
        <taxon>Ophiocordyceps</taxon>
    </lineage>
</organism>
<dbReference type="EMBL" id="NJES01000147">
    <property type="protein sequence ID" value="PHH76795.1"/>
    <property type="molecule type" value="Genomic_DNA"/>
</dbReference>
<gene>
    <name evidence="1" type="ORF">CDD80_1207</name>
</gene>
<dbReference type="Proteomes" id="UP000226431">
    <property type="component" value="Unassembled WGS sequence"/>
</dbReference>
<evidence type="ECO:0000313" key="1">
    <source>
        <dbReference type="EMBL" id="PHH76795.1"/>
    </source>
</evidence>
<sequence>MESRGQGIDRFTGAVGLTDAVIVVPIDSHDADRADGESDSPSTMREYEALEIKEKLLDTLSVSGSVSIAGYGQQGDLMASYLNKESFEQASFTYLIRINVKHQPMGSSSYVFNPRPSILSNRTAAIKSYGDAYIKTAFSGWGVTGEISAEMQRGMSTLAKHSSIEISKMSLGQRKHRKPNVPRTTGDAIPSIIAMLKSEADEFYEDAVNHNSYLYALIDEYHTADGFNEYGRDLLDRYLEFRSVEDLIMRTPTTQFRGHKSTRRKLQNRCWASINRVHAWIKATDQDPSQGLEIPDDDPWEFRKEVVAKIVAPRMKLYNNGGRYYVWDQLTWQKKPHALWEIEVYATPVQGTVRLTCGESEEWAINRAKGNALCSLADPLPPGYITWFEAWVYNAEVGNVTGEAVVELARRPFDNAEDWRDLRELLMFL</sequence>
<dbReference type="AlphaFoldDB" id="A0A2C5Z4Q0"/>
<proteinExistence type="predicted"/>
<keyword evidence="2" id="KW-1185">Reference proteome</keyword>